<dbReference type="InterPro" id="IPR024047">
    <property type="entry name" value="MM3350-like_sf"/>
</dbReference>
<dbReference type="STRING" id="56110.Oscil6304_5139"/>
<organism evidence="2 3">
    <name type="scientific">Oscillatoria acuminata PCC 6304</name>
    <dbReference type="NCBI Taxonomy" id="56110"/>
    <lineage>
        <taxon>Bacteria</taxon>
        <taxon>Bacillati</taxon>
        <taxon>Cyanobacteriota</taxon>
        <taxon>Cyanophyceae</taxon>
        <taxon>Oscillatoriophycideae</taxon>
        <taxon>Oscillatoriales</taxon>
        <taxon>Oscillatoriaceae</taxon>
        <taxon>Oscillatoria</taxon>
    </lineage>
</organism>
<evidence type="ECO:0000313" key="2">
    <source>
        <dbReference type="EMBL" id="AFY84641.1"/>
    </source>
</evidence>
<accession>K9TR40</accession>
<keyword evidence="3" id="KW-1185">Reference proteome</keyword>
<dbReference type="InParanoid" id="K9TR40"/>
<dbReference type="HOGENOM" id="CLU_085055_0_1_3"/>
<dbReference type="PANTHER" id="PTHR41878:SF1">
    <property type="entry name" value="TNPR PROTEIN"/>
    <property type="match status" value="1"/>
</dbReference>
<name>K9TR40_9CYAN</name>
<gene>
    <name evidence="2" type="ORF">Oscil6304_5139</name>
</gene>
<dbReference type="EMBL" id="CP003607">
    <property type="protein sequence ID" value="AFY84641.1"/>
    <property type="molecule type" value="Genomic_DNA"/>
</dbReference>
<evidence type="ECO:0000313" key="3">
    <source>
        <dbReference type="Proteomes" id="UP000010367"/>
    </source>
</evidence>
<proteinExistence type="predicted"/>
<evidence type="ECO:0000259" key="1">
    <source>
        <dbReference type="Pfam" id="PF07929"/>
    </source>
</evidence>
<dbReference type="KEGG" id="oac:Oscil6304_5139"/>
<dbReference type="Pfam" id="PF07929">
    <property type="entry name" value="PRiA4_ORF3"/>
    <property type="match status" value="1"/>
</dbReference>
<dbReference type="PATRIC" id="fig|56110.3.peg.6286"/>
<dbReference type="SUPFAM" id="SSF159941">
    <property type="entry name" value="MM3350-like"/>
    <property type="match status" value="1"/>
</dbReference>
<dbReference type="Gene3D" id="3.10.290.30">
    <property type="entry name" value="MM3350-like"/>
    <property type="match status" value="1"/>
</dbReference>
<dbReference type="InterPro" id="IPR012912">
    <property type="entry name" value="Plasmid_pRiA4b_Orf3-like"/>
</dbReference>
<dbReference type="AlphaFoldDB" id="K9TR40"/>
<sequence length="210" mass="24098">MIRKPNSFQNQDVYPLFKMPTRKKPQSIYQLKITLSGIRPPIWRRVQVSSDYTLGNLHQVIQVAMGWCDGHLHSFTIDGEDYGMPMDDDFGFGGMETNDETRVKLSKIIPGEKFKFSYLYDFGDSWDHQILVEKVLPPDPDATYPVCIKAKRACPPEDCGGPWGYPDLLEAIQNKKHPDHEEMLDWVGGSFDPEEVNLDQINAQFKKGFK</sequence>
<reference evidence="2 3" key="1">
    <citation type="submission" date="2012-06" db="EMBL/GenBank/DDBJ databases">
        <title>Finished chromosome of genome of Oscillatoria acuminata PCC 6304.</title>
        <authorList>
            <consortium name="US DOE Joint Genome Institute"/>
            <person name="Gugger M."/>
            <person name="Coursin T."/>
            <person name="Rippka R."/>
            <person name="Tandeau De Marsac N."/>
            <person name="Huntemann M."/>
            <person name="Wei C.-L."/>
            <person name="Han J."/>
            <person name="Detter J.C."/>
            <person name="Han C."/>
            <person name="Tapia R."/>
            <person name="Davenport K."/>
            <person name="Daligault H."/>
            <person name="Erkkila T."/>
            <person name="Gu W."/>
            <person name="Munk A.C.C."/>
            <person name="Teshima H."/>
            <person name="Xu Y."/>
            <person name="Chain P."/>
            <person name="Chen A."/>
            <person name="Krypides N."/>
            <person name="Mavromatis K."/>
            <person name="Markowitz V."/>
            <person name="Szeto E."/>
            <person name="Ivanova N."/>
            <person name="Mikhailova N."/>
            <person name="Ovchinnikova G."/>
            <person name="Pagani I."/>
            <person name="Pati A."/>
            <person name="Goodwin L."/>
            <person name="Peters L."/>
            <person name="Pitluck S."/>
            <person name="Woyke T."/>
            <person name="Kerfeld C."/>
        </authorList>
    </citation>
    <scope>NUCLEOTIDE SEQUENCE [LARGE SCALE GENOMIC DNA]</scope>
    <source>
        <strain evidence="2 3">PCC 6304</strain>
    </source>
</reference>
<dbReference type="eggNOG" id="COG4974">
    <property type="taxonomic scope" value="Bacteria"/>
</dbReference>
<feature type="domain" description="Plasmid pRiA4b Orf3-like" evidence="1">
    <location>
        <begin position="28"/>
        <end position="199"/>
    </location>
</feature>
<protein>
    <submittedName>
        <fullName evidence="2">Plasmid pRiA4b ORF-3-like protein</fullName>
    </submittedName>
</protein>
<dbReference type="Proteomes" id="UP000010367">
    <property type="component" value="Chromosome"/>
</dbReference>
<dbReference type="PANTHER" id="PTHR41878">
    <property type="entry name" value="LEXA REPRESSOR-RELATED"/>
    <property type="match status" value="1"/>
</dbReference>